<dbReference type="Pfam" id="PF07238">
    <property type="entry name" value="PilZ"/>
    <property type="match status" value="1"/>
</dbReference>
<proteinExistence type="predicted"/>
<dbReference type="Gene3D" id="2.40.10.220">
    <property type="entry name" value="predicted glycosyltransferase like domains"/>
    <property type="match status" value="1"/>
</dbReference>
<dbReference type="InterPro" id="IPR009875">
    <property type="entry name" value="PilZ_domain"/>
</dbReference>
<sequence length="104" mass="11423">MSTGTDRRRQPRHEVRLATMITPNGTQHDATVLNLSRGGACVALSNDWTPGDGAPLKLLFQMDNDESIVVEAHVARIAVDHMGLAFDPGQATRIRDLLERTLPH</sequence>
<dbReference type="EMBL" id="JAVDVY010000002">
    <property type="protein sequence ID" value="MDR7134969.1"/>
    <property type="molecule type" value="Genomic_DNA"/>
</dbReference>
<keyword evidence="3" id="KW-1185">Reference proteome</keyword>
<feature type="domain" description="PilZ" evidence="1">
    <location>
        <begin position="6"/>
        <end position="98"/>
    </location>
</feature>
<protein>
    <recommendedName>
        <fullName evidence="1">PilZ domain-containing protein</fullName>
    </recommendedName>
</protein>
<accession>A0ABU1WBG5</accession>
<evidence type="ECO:0000259" key="1">
    <source>
        <dbReference type="Pfam" id="PF07238"/>
    </source>
</evidence>
<reference evidence="2 3" key="1">
    <citation type="submission" date="2023-07" db="EMBL/GenBank/DDBJ databases">
        <title>Sorghum-associated microbial communities from plants grown in Nebraska, USA.</title>
        <authorList>
            <person name="Schachtman D."/>
        </authorList>
    </citation>
    <scope>NUCLEOTIDE SEQUENCE [LARGE SCALE GENOMIC DNA]</scope>
    <source>
        <strain evidence="2 3">BE198</strain>
    </source>
</reference>
<organism evidence="2 3">
    <name type="scientific">Lysobacter niastensis</name>
    <dbReference type="NCBI Taxonomy" id="380629"/>
    <lineage>
        <taxon>Bacteria</taxon>
        <taxon>Pseudomonadati</taxon>
        <taxon>Pseudomonadota</taxon>
        <taxon>Gammaproteobacteria</taxon>
        <taxon>Lysobacterales</taxon>
        <taxon>Lysobacteraceae</taxon>
        <taxon>Lysobacter</taxon>
    </lineage>
</organism>
<dbReference type="Proteomes" id="UP001251524">
    <property type="component" value="Unassembled WGS sequence"/>
</dbReference>
<dbReference type="SUPFAM" id="SSF141371">
    <property type="entry name" value="PilZ domain-like"/>
    <property type="match status" value="1"/>
</dbReference>
<name>A0ABU1WBG5_9GAMM</name>
<evidence type="ECO:0000313" key="2">
    <source>
        <dbReference type="EMBL" id="MDR7134969.1"/>
    </source>
</evidence>
<comment type="caution">
    <text evidence="2">The sequence shown here is derived from an EMBL/GenBank/DDBJ whole genome shotgun (WGS) entry which is preliminary data.</text>
</comment>
<evidence type="ECO:0000313" key="3">
    <source>
        <dbReference type="Proteomes" id="UP001251524"/>
    </source>
</evidence>
<dbReference type="RefSeq" id="WP_310062175.1">
    <property type="nucleotide sequence ID" value="NZ_JAVDVY010000002.1"/>
</dbReference>
<gene>
    <name evidence="2" type="ORF">J2X06_002178</name>
</gene>